<dbReference type="PROSITE" id="PS01067">
    <property type="entry name" value="SECE_SEC61G"/>
    <property type="match status" value="1"/>
</dbReference>
<sequence length="127" mass="14263">MGRIQRKKTDSQKLKQKEKQKLRKETQADVLADQGPSSKKLPDQKKQIQTKAHYSVKTTGINNEPGLIEKVKTFFNEVKLETKKVVWPEKKQTIASTSVVIVLVIIISSFLGLVDVGLKGLISLVLH</sequence>
<keyword evidence="5 9" id="KW-0653">Protein transport</keyword>
<proteinExistence type="inferred from homology"/>
<comment type="function">
    <text evidence="9">Essential subunit of the Sec protein translocation channel SecYEG. Clamps together the 2 halves of SecY. May contact the channel plug during translocation.</text>
</comment>
<dbReference type="InterPro" id="IPR038379">
    <property type="entry name" value="SecE_sf"/>
</dbReference>
<evidence type="ECO:0000256" key="10">
    <source>
        <dbReference type="SAM" id="MobiDB-lite"/>
    </source>
</evidence>
<dbReference type="AlphaFoldDB" id="A0A1G5IW98"/>
<dbReference type="GO" id="GO:0005886">
    <property type="term" value="C:plasma membrane"/>
    <property type="evidence" value="ECO:0007669"/>
    <property type="project" value="UniProtKB-SubCell"/>
</dbReference>
<feature type="transmembrane region" description="Helical" evidence="9">
    <location>
        <begin position="93"/>
        <end position="114"/>
    </location>
</feature>
<dbReference type="GO" id="GO:0008320">
    <property type="term" value="F:protein transmembrane transporter activity"/>
    <property type="evidence" value="ECO:0007669"/>
    <property type="project" value="UniProtKB-UniRule"/>
</dbReference>
<evidence type="ECO:0000256" key="6">
    <source>
        <dbReference type="ARBA" id="ARBA00022989"/>
    </source>
</evidence>
<keyword evidence="12" id="KW-1185">Reference proteome</keyword>
<comment type="similarity">
    <text evidence="9">Belongs to the SecE/SEC61-gamma family.</text>
</comment>
<dbReference type="Proteomes" id="UP000198870">
    <property type="component" value="Unassembled WGS sequence"/>
</dbReference>
<evidence type="ECO:0000256" key="1">
    <source>
        <dbReference type="ARBA" id="ARBA00004370"/>
    </source>
</evidence>
<dbReference type="EMBL" id="FMUX01000022">
    <property type="protein sequence ID" value="SCY80336.1"/>
    <property type="molecule type" value="Genomic_DNA"/>
</dbReference>
<dbReference type="OrthoDB" id="9806365at2"/>
<dbReference type="NCBIfam" id="TIGR00964">
    <property type="entry name" value="secE_bact"/>
    <property type="match status" value="1"/>
</dbReference>
<evidence type="ECO:0000313" key="11">
    <source>
        <dbReference type="EMBL" id="SCY80336.1"/>
    </source>
</evidence>
<dbReference type="GO" id="GO:0065002">
    <property type="term" value="P:intracellular protein transmembrane transport"/>
    <property type="evidence" value="ECO:0007669"/>
    <property type="project" value="UniProtKB-UniRule"/>
</dbReference>
<dbReference type="GO" id="GO:0043952">
    <property type="term" value="P:protein transport by the Sec complex"/>
    <property type="evidence" value="ECO:0007669"/>
    <property type="project" value="UniProtKB-UniRule"/>
</dbReference>
<name>A0A1G5IW98_9BACT</name>
<keyword evidence="4 9" id="KW-0812">Transmembrane</keyword>
<keyword evidence="8 9" id="KW-0472">Membrane</keyword>
<evidence type="ECO:0000256" key="7">
    <source>
        <dbReference type="ARBA" id="ARBA00023010"/>
    </source>
</evidence>
<comment type="subcellular location">
    <subcellularLocation>
        <location evidence="9">Cell membrane</location>
        <topology evidence="9">Single-pass membrane protein</topology>
    </subcellularLocation>
    <subcellularLocation>
        <location evidence="1">Membrane</location>
    </subcellularLocation>
</comment>
<reference evidence="11 12" key="1">
    <citation type="submission" date="2016-10" db="EMBL/GenBank/DDBJ databases">
        <authorList>
            <person name="de Groot N.N."/>
        </authorList>
    </citation>
    <scope>NUCLEOTIDE SEQUENCE [LARGE SCALE GENOMIC DNA]</scope>
    <source>
        <strain evidence="11 12">AA1</strain>
    </source>
</reference>
<protein>
    <recommendedName>
        <fullName evidence="9">Protein translocase subunit SecE</fullName>
    </recommendedName>
</protein>
<keyword evidence="6 9" id="KW-1133">Transmembrane helix</keyword>
<evidence type="ECO:0000256" key="3">
    <source>
        <dbReference type="ARBA" id="ARBA00022475"/>
    </source>
</evidence>
<keyword evidence="7 9" id="KW-0811">Translocation</keyword>
<evidence type="ECO:0000313" key="12">
    <source>
        <dbReference type="Proteomes" id="UP000198870"/>
    </source>
</evidence>
<accession>A0A1G5IW98</accession>
<dbReference type="GO" id="GO:0006605">
    <property type="term" value="P:protein targeting"/>
    <property type="evidence" value="ECO:0007669"/>
    <property type="project" value="UniProtKB-UniRule"/>
</dbReference>
<keyword evidence="3 9" id="KW-1003">Cell membrane</keyword>
<keyword evidence="2 9" id="KW-0813">Transport</keyword>
<dbReference type="HAMAP" id="MF_00422">
    <property type="entry name" value="SecE"/>
    <property type="match status" value="1"/>
</dbReference>
<feature type="region of interest" description="Disordered" evidence="10">
    <location>
        <begin position="1"/>
        <end position="47"/>
    </location>
</feature>
<feature type="compositionally biased region" description="Basic and acidic residues" evidence="10">
    <location>
        <begin position="7"/>
        <end position="27"/>
    </location>
</feature>
<dbReference type="RefSeq" id="WP_092214424.1">
    <property type="nucleotide sequence ID" value="NZ_FMUX01000022.1"/>
</dbReference>
<dbReference type="InterPro" id="IPR001901">
    <property type="entry name" value="Translocase_SecE/Sec61-g"/>
</dbReference>
<evidence type="ECO:0000256" key="5">
    <source>
        <dbReference type="ARBA" id="ARBA00022927"/>
    </source>
</evidence>
<organism evidence="11 12">
    <name type="scientific">Desulfoluna spongiiphila</name>
    <dbReference type="NCBI Taxonomy" id="419481"/>
    <lineage>
        <taxon>Bacteria</taxon>
        <taxon>Pseudomonadati</taxon>
        <taxon>Thermodesulfobacteriota</taxon>
        <taxon>Desulfobacteria</taxon>
        <taxon>Desulfobacterales</taxon>
        <taxon>Desulfolunaceae</taxon>
        <taxon>Desulfoluna</taxon>
    </lineage>
</organism>
<comment type="subunit">
    <text evidence="9">Component of the Sec protein translocase complex. Heterotrimer consisting of SecY, SecE and SecG subunits. The heterotrimers can form oligomers, although 1 heterotrimer is thought to be able to translocate proteins. Interacts with the ribosome. Interacts with SecDF, and other proteins may be involved. Interacts with SecA.</text>
</comment>
<gene>
    <name evidence="9" type="primary">secE</name>
    <name evidence="11" type="ORF">SAMN05216233_12292</name>
</gene>
<dbReference type="GO" id="GO:0009306">
    <property type="term" value="P:protein secretion"/>
    <property type="evidence" value="ECO:0007669"/>
    <property type="project" value="UniProtKB-UniRule"/>
</dbReference>
<dbReference type="Pfam" id="PF00584">
    <property type="entry name" value="SecE"/>
    <property type="match status" value="1"/>
</dbReference>
<dbReference type="Gene3D" id="1.20.5.1030">
    <property type="entry name" value="Preprotein translocase secy subunit"/>
    <property type="match status" value="1"/>
</dbReference>
<dbReference type="PANTHER" id="PTHR33910">
    <property type="entry name" value="PROTEIN TRANSLOCASE SUBUNIT SECE"/>
    <property type="match status" value="1"/>
</dbReference>
<dbReference type="InterPro" id="IPR005807">
    <property type="entry name" value="SecE_bac"/>
</dbReference>
<dbReference type="PANTHER" id="PTHR33910:SF1">
    <property type="entry name" value="PROTEIN TRANSLOCASE SUBUNIT SECE"/>
    <property type="match status" value="1"/>
</dbReference>
<evidence type="ECO:0000256" key="8">
    <source>
        <dbReference type="ARBA" id="ARBA00023136"/>
    </source>
</evidence>
<evidence type="ECO:0000256" key="4">
    <source>
        <dbReference type="ARBA" id="ARBA00022692"/>
    </source>
</evidence>
<evidence type="ECO:0000256" key="2">
    <source>
        <dbReference type="ARBA" id="ARBA00022448"/>
    </source>
</evidence>
<dbReference type="STRING" id="419481.SAMN05216233_12292"/>
<evidence type="ECO:0000256" key="9">
    <source>
        <dbReference type="HAMAP-Rule" id="MF_00422"/>
    </source>
</evidence>